<feature type="domain" description="Alcohol dehydrogenase-like N-terminal" evidence="8">
    <location>
        <begin position="140"/>
        <end position="242"/>
    </location>
</feature>
<keyword evidence="3" id="KW-0479">Metal-binding</keyword>
<dbReference type="Proteomes" id="UP000092444">
    <property type="component" value="Unassembled WGS sequence"/>
</dbReference>
<keyword evidence="4" id="KW-0862">Zinc</keyword>
<dbReference type="Gene3D" id="3.40.50.720">
    <property type="entry name" value="NAD(P)-binding Rossmann-like Domain"/>
    <property type="match status" value="1"/>
</dbReference>
<protein>
    <submittedName>
        <fullName evidence="9">Uncharacterized protein</fullName>
    </submittedName>
</protein>
<keyword evidence="5" id="KW-0560">Oxidoreductase</keyword>
<dbReference type="InterPro" id="IPR011032">
    <property type="entry name" value="GroES-like_sf"/>
</dbReference>
<evidence type="ECO:0000256" key="2">
    <source>
        <dbReference type="ARBA" id="ARBA00008072"/>
    </source>
</evidence>
<sequence length="454" mass="49883">MVTNLTVKTTRRRAPVVFPRKIANLNVIQHFQLQQVNLPLASKGASDKNAKEQGKGRCNLIKEVKPAKRKPDPNARPKDKAKDDCYKDDADSCRKDDPNKPGCRKFSTYSAISLRTSLDSASKPCEIKKVCAAIPKFSAYDVLVRIGEVAITGSDIHVYEHGSTNSANISLGHDATGIIEATGECIHSLRRGDRVVMESSLSCGICEFCKRGVYNMCNNIIYNGFLMKYQVHPADLCYKLPDSVDMAEATLTQTLAQGCQAVFKAHITPTTNVLIMGSSAIAVASAFCAQAIGAKNVAFACTMPTPLASIHDDFDFDCVRYDVYGDYGEILEGIFCTFQDWPDVVINCAINERTMNIAVMCLRPCGTCVLTECESEGVSFNALDVLMKNIRIIPSFRSKNMFATAIHLINSGRAPMGKMIAARYRWSHIEQAFAAAQSESNYGYKKIVIQCGED</sequence>
<dbReference type="AlphaFoldDB" id="A0A1B0G5F1"/>
<dbReference type="InterPro" id="IPR013149">
    <property type="entry name" value="ADH-like_C"/>
</dbReference>
<keyword evidence="10" id="KW-1185">Reference proteome</keyword>
<feature type="domain" description="Alcohol dehydrogenase-like C-terminal" evidence="7">
    <location>
        <begin position="289"/>
        <end position="410"/>
    </location>
</feature>
<dbReference type="InterPro" id="IPR013154">
    <property type="entry name" value="ADH-like_N"/>
</dbReference>
<organism evidence="9 10">
    <name type="scientific">Glossina morsitans morsitans</name>
    <name type="common">Savannah tsetse fly</name>
    <dbReference type="NCBI Taxonomy" id="37546"/>
    <lineage>
        <taxon>Eukaryota</taxon>
        <taxon>Metazoa</taxon>
        <taxon>Ecdysozoa</taxon>
        <taxon>Arthropoda</taxon>
        <taxon>Hexapoda</taxon>
        <taxon>Insecta</taxon>
        <taxon>Pterygota</taxon>
        <taxon>Neoptera</taxon>
        <taxon>Endopterygota</taxon>
        <taxon>Diptera</taxon>
        <taxon>Brachycera</taxon>
        <taxon>Muscomorpha</taxon>
        <taxon>Hippoboscoidea</taxon>
        <taxon>Glossinidae</taxon>
        <taxon>Glossina</taxon>
    </lineage>
</organism>
<dbReference type="InterPro" id="IPR036291">
    <property type="entry name" value="NAD(P)-bd_dom_sf"/>
</dbReference>
<evidence type="ECO:0000259" key="7">
    <source>
        <dbReference type="Pfam" id="PF00107"/>
    </source>
</evidence>
<dbReference type="GO" id="GO:0046872">
    <property type="term" value="F:metal ion binding"/>
    <property type="evidence" value="ECO:0007669"/>
    <property type="project" value="UniProtKB-KW"/>
</dbReference>
<evidence type="ECO:0000256" key="6">
    <source>
        <dbReference type="SAM" id="MobiDB-lite"/>
    </source>
</evidence>
<dbReference type="VEuPathDB" id="VectorBase:GMOY008547"/>
<proteinExistence type="inferred from homology"/>
<dbReference type="Pfam" id="PF08240">
    <property type="entry name" value="ADH_N"/>
    <property type="match status" value="1"/>
</dbReference>
<feature type="compositionally biased region" description="Basic and acidic residues" evidence="6">
    <location>
        <begin position="45"/>
        <end position="98"/>
    </location>
</feature>
<dbReference type="SUPFAM" id="SSF50129">
    <property type="entry name" value="GroES-like"/>
    <property type="match status" value="1"/>
</dbReference>
<accession>A0A1B0G5F1</accession>
<dbReference type="Pfam" id="PF00107">
    <property type="entry name" value="ADH_zinc_N"/>
    <property type="match status" value="1"/>
</dbReference>
<reference evidence="9" key="1">
    <citation type="submission" date="2020-05" db="UniProtKB">
        <authorList>
            <consortium name="EnsemblMetazoa"/>
        </authorList>
    </citation>
    <scope>IDENTIFICATION</scope>
    <source>
        <strain evidence="9">Yale</strain>
    </source>
</reference>
<evidence type="ECO:0000256" key="1">
    <source>
        <dbReference type="ARBA" id="ARBA00001947"/>
    </source>
</evidence>
<dbReference type="PANTHER" id="PTHR43161:SF9">
    <property type="entry name" value="SORBITOL DEHYDROGENASE"/>
    <property type="match status" value="1"/>
</dbReference>
<dbReference type="PhylomeDB" id="A0A1B0G5F1"/>
<comment type="similarity">
    <text evidence="2">Belongs to the zinc-containing alcohol dehydrogenase family.</text>
</comment>
<dbReference type="EMBL" id="CCAG010000308">
    <property type="status" value="NOT_ANNOTATED_CDS"/>
    <property type="molecule type" value="Genomic_DNA"/>
</dbReference>
<dbReference type="SUPFAM" id="SSF51735">
    <property type="entry name" value="NAD(P)-binding Rossmann-fold domains"/>
    <property type="match status" value="1"/>
</dbReference>
<dbReference type="STRING" id="37546.A0A1B0G5F1"/>
<dbReference type="PANTHER" id="PTHR43161">
    <property type="entry name" value="SORBITOL DEHYDROGENASE"/>
    <property type="match status" value="1"/>
</dbReference>
<evidence type="ECO:0000313" key="10">
    <source>
        <dbReference type="Proteomes" id="UP000092444"/>
    </source>
</evidence>
<feature type="region of interest" description="Disordered" evidence="6">
    <location>
        <begin position="44"/>
        <end position="98"/>
    </location>
</feature>
<comment type="cofactor">
    <cofactor evidence="1">
        <name>Zn(2+)</name>
        <dbReference type="ChEBI" id="CHEBI:29105"/>
    </cofactor>
</comment>
<evidence type="ECO:0000256" key="3">
    <source>
        <dbReference type="ARBA" id="ARBA00022723"/>
    </source>
</evidence>
<evidence type="ECO:0000256" key="4">
    <source>
        <dbReference type="ARBA" id="ARBA00022833"/>
    </source>
</evidence>
<evidence type="ECO:0000313" key="9">
    <source>
        <dbReference type="EnsemblMetazoa" id="GMOY008547-PA"/>
    </source>
</evidence>
<evidence type="ECO:0000256" key="5">
    <source>
        <dbReference type="ARBA" id="ARBA00023002"/>
    </source>
</evidence>
<name>A0A1B0G5F1_GLOMM</name>
<evidence type="ECO:0000259" key="8">
    <source>
        <dbReference type="Pfam" id="PF08240"/>
    </source>
</evidence>
<dbReference type="Gene3D" id="3.90.180.10">
    <property type="entry name" value="Medium-chain alcohol dehydrogenases, catalytic domain"/>
    <property type="match status" value="1"/>
</dbReference>
<dbReference type="GO" id="GO:0003939">
    <property type="term" value="F:L-iditol 2-dehydrogenase (NAD+) activity"/>
    <property type="evidence" value="ECO:0007669"/>
    <property type="project" value="TreeGrafter"/>
</dbReference>
<dbReference type="GO" id="GO:0006062">
    <property type="term" value="P:sorbitol catabolic process"/>
    <property type="evidence" value="ECO:0007669"/>
    <property type="project" value="TreeGrafter"/>
</dbReference>
<dbReference type="EnsemblMetazoa" id="GMOY008547-RA">
    <property type="protein sequence ID" value="GMOY008547-PA"/>
    <property type="gene ID" value="GMOY008547"/>
</dbReference>